<dbReference type="InterPro" id="IPR003848">
    <property type="entry name" value="DUF218"/>
</dbReference>
<gene>
    <name evidence="2" type="ORF">JK635_08545</name>
</gene>
<dbReference type="Pfam" id="PF02698">
    <property type="entry name" value="DUF218"/>
    <property type="match status" value="1"/>
</dbReference>
<feature type="non-terminal residue" evidence="2">
    <location>
        <position position="193"/>
    </location>
</feature>
<evidence type="ECO:0000313" key="3">
    <source>
        <dbReference type="Proteomes" id="UP000623967"/>
    </source>
</evidence>
<organism evidence="2 3">
    <name type="scientific">Neobacillus paridis</name>
    <dbReference type="NCBI Taxonomy" id="2803862"/>
    <lineage>
        <taxon>Bacteria</taxon>
        <taxon>Bacillati</taxon>
        <taxon>Bacillota</taxon>
        <taxon>Bacilli</taxon>
        <taxon>Bacillales</taxon>
        <taxon>Bacillaceae</taxon>
        <taxon>Neobacillus</taxon>
    </lineage>
</organism>
<proteinExistence type="predicted"/>
<comment type="caution">
    <text evidence="2">The sequence shown here is derived from an EMBL/GenBank/DDBJ whole genome shotgun (WGS) entry which is preliminary data.</text>
</comment>
<accession>A0ABS1TLQ3</accession>
<keyword evidence="3" id="KW-1185">Reference proteome</keyword>
<dbReference type="EMBL" id="JAESWB010000164">
    <property type="protein sequence ID" value="MBL4952254.1"/>
    <property type="molecule type" value="Genomic_DNA"/>
</dbReference>
<feature type="non-terminal residue" evidence="2">
    <location>
        <position position="1"/>
    </location>
</feature>
<dbReference type="PANTHER" id="PTHR30336:SF4">
    <property type="entry name" value="ENVELOPE BIOGENESIS FACTOR ELYC"/>
    <property type="match status" value="1"/>
</dbReference>
<evidence type="ECO:0000313" key="2">
    <source>
        <dbReference type="EMBL" id="MBL4952254.1"/>
    </source>
</evidence>
<reference evidence="2 3" key="1">
    <citation type="submission" date="2021-01" db="EMBL/GenBank/DDBJ databases">
        <title>Genome public.</title>
        <authorList>
            <person name="Liu C."/>
            <person name="Sun Q."/>
        </authorList>
    </citation>
    <scope>NUCLEOTIDE SEQUENCE [LARGE SCALE GENOMIC DNA]</scope>
    <source>
        <strain evidence="2 3">YIM B02564</strain>
    </source>
</reference>
<feature type="domain" description="DUF218" evidence="1">
    <location>
        <begin position="33"/>
        <end position="193"/>
    </location>
</feature>
<dbReference type="InterPro" id="IPR014729">
    <property type="entry name" value="Rossmann-like_a/b/a_fold"/>
</dbReference>
<dbReference type="PANTHER" id="PTHR30336">
    <property type="entry name" value="INNER MEMBRANE PROTEIN, PROBABLE PERMEASE"/>
    <property type="match status" value="1"/>
</dbReference>
<dbReference type="Proteomes" id="UP000623967">
    <property type="component" value="Unassembled WGS sequence"/>
</dbReference>
<name>A0ABS1TLQ3_9BACI</name>
<dbReference type="Gene3D" id="3.40.50.620">
    <property type="entry name" value="HUPs"/>
    <property type="match status" value="1"/>
</dbReference>
<protein>
    <submittedName>
        <fullName evidence="2">YdcF family protein</fullName>
    </submittedName>
</protein>
<evidence type="ECO:0000259" key="1">
    <source>
        <dbReference type="Pfam" id="PF02698"/>
    </source>
</evidence>
<dbReference type="InterPro" id="IPR051599">
    <property type="entry name" value="Cell_Envelope_Assoc"/>
</dbReference>
<sequence>LFVLSTTAGARLFVAPLERLTAPLQAVHNTGAQAIVVLAAGRLRDAAEYGGRDIPDYIALGRLRYAARLQRETRLPVLVSGGNGAADDNAWSKADAMAAALKEDFGVPVKWIEGKSKNTAENAIFSAQVLRPAAVTRILLVTDAMHMPRARNAFQRAGLVVVAAPTLFFSHPPLGLSAFLPSAEGLRQSWYAI</sequence>
<dbReference type="CDD" id="cd06259">
    <property type="entry name" value="YdcF-like"/>
    <property type="match status" value="1"/>
</dbReference>